<evidence type="ECO:0000313" key="3">
    <source>
        <dbReference type="Proteomes" id="UP001476798"/>
    </source>
</evidence>
<evidence type="ECO:0000256" key="1">
    <source>
        <dbReference type="SAM" id="Phobius"/>
    </source>
</evidence>
<comment type="caution">
    <text evidence="2">The sequence shown here is derived from an EMBL/GenBank/DDBJ whole genome shotgun (WGS) entry which is preliminary data.</text>
</comment>
<keyword evidence="3" id="KW-1185">Reference proteome</keyword>
<feature type="transmembrane region" description="Helical" evidence="1">
    <location>
        <begin position="7"/>
        <end position="26"/>
    </location>
</feature>
<evidence type="ECO:0000313" key="2">
    <source>
        <dbReference type="EMBL" id="MEQ2178166.1"/>
    </source>
</evidence>
<organism evidence="2 3">
    <name type="scientific">Goodea atripinnis</name>
    <dbReference type="NCBI Taxonomy" id="208336"/>
    <lineage>
        <taxon>Eukaryota</taxon>
        <taxon>Metazoa</taxon>
        <taxon>Chordata</taxon>
        <taxon>Craniata</taxon>
        <taxon>Vertebrata</taxon>
        <taxon>Euteleostomi</taxon>
        <taxon>Actinopterygii</taxon>
        <taxon>Neopterygii</taxon>
        <taxon>Teleostei</taxon>
        <taxon>Neoteleostei</taxon>
        <taxon>Acanthomorphata</taxon>
        <taxon>Ovalentaria</taxon>
        <taxon>Atherinomorphae</taxon>
        <taxon>Cyprinodontiformes</taxon>
        <taxon>Goodeidae</taxon>
        <taxon>Goodea</taxon>
    </lineage>
</organism>
<protein>
    <submittedName>
        <fullName evidence="2">Uncharacterized protein</fullName>
    </submittedName>
</protein>
<name>A0ABV0P4W2_9TELE</name>
<sequence>MEFWFGIGSCFFSQVFFCLLLIMVALGSMLQVHFLFVIDLSRFCFALCSYGFDDCLLRSVPPVFSYKVYFLPCPSCLCSLLCVLVPWDCLQFVPCLAPHVPVTPNLVHLPLSLLVCPHLCPVPPDYLPYCFCLPPSVFQSVYVHCSLYLVTLRHACMQPVNIIYPDHTEQPEVLHHRST</sequence>
<gene>
    <name evidence="2" type="ORF">GOODEAATRI_011108</name>
</gene>
<proteinExistence type="predicted"/>
<keyword evidence="1" id="KW-0472">Membrane</keyword>
<dbReference type="EMBL" id="JAHRIO010060642">
    <property type="protein sequence ID" value="MEQ2178166.1"/>
    <property type="molecule type" value="Genomic_DNA"/>
</dbReference>
<keyword evidence="1" id="KW-1133">Transmembrane helix</keyword>
<dbReference type="Proteomes" id="UP001476798">
    <property type="component" value="Unassembled WGS sequence"/>
</dbReference>
<accession>A0ABV0P4W2</accession>
<keyword evidence="1" id="KW-0812">Transmembrane</keyword>
<reference evidence="2 3" key="1">
    <citation type="submission" date="2021-06" db="EMBL/GenBank/DDBJ databases">
        <authorList>
            <person name="Palmer J.M."/>
        </authorList>
    </citation>
    <scope>NUCLEOTIDE SEQUENCE [LARGE SCALE GENOMIC DNA]</scope>
    <source>
        <strain evidence="2 3">GA_2019</strain>
        <tissue evidence="2">Muscle</tissue>
    </source>
</reference>